<evidence type="ECO:0000256" key="3">
    <source>
        <dbReference type="ARBA" id="ARBA00022737"/>
    </source>
</evidence>
<dbReference type="OrthoDB" id="161570at2759"/>
<comment type="subcellular location">
    <subcellularLocation>
        <location evidence="1">Nucleus</location>
    </subcellularLocation>
</comment>
<evidence type="ECO:0000256" key="6">
    <source>
        <dbReference type="ARBA" id="ARBA00022833"/>
    </source>
</evidence>
<dbReference type="SUPFAM" id="SSF53335">
    <property type="entry name" value="S-adenosyl-L-methionine-dependent methyltransferases"/>
    <property type="match status" value="2"/>
</dbReference>
<dbReference type="EMBL" id="JAEPRD010000050">
    <property type="protein sequence ID" value="KAG2203608.1"/>
    <property type="molecule type" value="Genomic_DNA"/>
</dbReference>
<evidence type="ECO:0000256" key="8">
    <source>
        <dbReference type="ARBA" id="ARBA00023242"/>
    </source>
</evidence>
<evidence type="ECO:0000313" key="11">
    <source>
        <dbReference type="EMBL" id="KAG2203608.1"/>
    </source>
</evidence>
<evidence type="ECO:0000256" key="5">
    <source>
        <dbReference type="ARBA" id="ARBA00022771"/>
    </source>
</evidence>
<dbReference type="InterPro" id="IPR034732">
    <property type="entry name" value="EPHD"/>
</dbReference>
<accession>A0A8H7R5D8</accession>
<dbReference type="Proteomes" id="UP000603453">
    <property type="component" value="Unassembled WGS sequence"/>
</dbReference>
<keyword evidence="6" id="KW-0862">Zinc</keyword>
<keyword evidence="7" id="KW-0234">DNA repair</keyword>
<dbReference type="InterPro" id="IPR031099">
    <property type="entry name" value="BRCA1-associated"/>
</dbReference>
<reference evidence="11" key="1">
    <citation type="submission" date="2020-12" db="EMBL/GenBank/DDBJ databases">
        <title>Metabolic potential, ecology and presence of endohyphal bacteria is reflected in genomic diversity of Mucoromycotina.</title>
        <authorList>
            <person name="Muszewska A."/>
            <person name="Okrasinska A."/>
            <person name="Steczkiewicz K."/>
            <person name="Drgas O."/>
            <person name="Orlowska M."/>
            <person name="Perlinska-Lenart U."/>
            <person name="Aleksandrzak-Piekarczyk T."/>
            <person name="Szatraj K."/>
            <person name="Zielenkiewicz U."/>
            <person name="Pilsyk S."/>
            <person name="Malc E."/>
            <person name="Mieczkowski P."/>
            <person name="Kruszewska J.S."/>
            <person name="Biernat P."/>
            <person name="Pawlowska J."/>
        </authorList>
    </citation>
    <scope>NUCLEOTIDE SEQUENCE</scope>
    <source>
        <strain evidence="11">WA0000017839</strain>
    </source>
</reference>
<dbReference type="PANTHER" id="PTHR13763:SF0">
    <property type="entry name" value="BREAST CANCER TYPE 1 SUSCEPTIBILITY PROTEIN"/>
    <property type="match status" value="1"/>
</dbReference>
<dbReference type="SUPFAM" id="SSF57716">
    <property type="entry name" value="Glucocorticoid receptor-like (DNA-binding domain)"/>
    <property type="match status" value="1"/>
</dbReference>
<dbReference type="InterPro" id="IPR001965">
    <property type="entry name" value="Znf_PHD"/>
</dbReference>
<dbReference type="GO" id="GO:0004842">
    <property type="term" value="F:ubiquitin-protein transferase activity"/>
    <property type="evidence" value="ECO:0007669"/>
    <property type="project" value="TreeGrafter"/>
</dbReference>
<organism evidence="11 12">
    <name type="scientific">Mucor saturninus</name>
    <dbReference type="NCBI Taxonomy" id="64648"/>
    <lineage>
        <taxon>Eukaryota</taxon>
        <taxon>Fungi</taxon>
        <taxon>Fungi incertae sedis</taxon>
        <taxon>Mucoromycota</taxon>
        <taxon>Mucoromycotina</taxon>
        <taxon>Mucoromycetes</taxon>
        <taxon>Mucorales</taxon>
        <taxon>Mucorineae</taxon>
        <taxon>Mucoraceae</taxon>
        <taxon>Mucor</taxon>
    </lineage>
</organism>
<keyword evidence="2" id="KW-0479">Metal-binding</keyword>
<evidence type="ECO:0000256" key="1">
    <source>
        <dbReference type="ARBA" id="ARBA00004123"/>
    </source>
</evidence>
<gene>
    <name evidence="11" type="ORF">INT47_011702</name>
</gene>
<evidence type="ECO:0000256" key="4">
    <source>
        <dbReference type="ARBA" id="ARBA00022763"/>
    </source>
</evidence>
<keyword evidence="12" id="KW-1185">Reference proteome</keyword>
<feature type="domain" description="PHD-type" evidence="10">
    <location>
        <begin position="1337"/>
        <end position="1457"/>
    </location>
</feature>
<dbReference type="Gene3D" id="3.40.50.150">
    <property type="entry name" value="Vaccinia Virus protein VP39"/>
    <property type="match status" value="2"/>
</dbReference>
<dbReference type="SUPFAM" id="SSF57850">
    <property type="entry name" value="RING/U-box"/>
    <property type="match status" value="1"/>
</dbReference>
<dbReference type="GO" id="GO:0000724">
    <property type="term" value="P:double-strand break repair via homologous recombination"/>
    <property type="evidence" value="ECO:0007669"/>
    <property type="project" value="TreeGrafter"/>
</dbReference>
<dbReference type="CDD" id="cd15571">
    <property type="entry name" value="ePHD"/>
    <property type="match status" value="1"/>
</dbReference>
<dbReference type="Gene3D" id="2.30.30.140">
    <property type="match status" value="3"/>
</dbReference>
<evidence type="ECO:0000256" key="9">
    <source>
        <dbReference type="SAM" id="MobiDB-lite"/>
    </source>
</evidence>
<dbReference type="SMART" id="SM00249">
    <property type="entry name" value="PHD"/>
    <property type="match status" value="1"/>
</dbReference>
<dbReference type="SUPFAM" id="SSF63748">
    <property type="entry name" value="Tudor/PWWP/MBT"/>
    <property type="match status" value="2"/>
</dbReference>
<feature type="region of interest" description="Disordered" evidence="9">
    <location>
        <begin position="293"/>
        <end position="322"/>
    </location>
</feature>
<keyword evidence="4" id="KW-0227">DNA damage</keyword>
<dbReference type="PROSITE" id="PS51805">
    <property type="entry name" value="EPHD"/>
    <property type="match status" value="1"/>
</dbReference>
<feature type="compositionally biased region" description="Basic residues" evidence="9">
    <location>
        <begin position="297"/>
        <end position="307"/>
    </location>
</feature>
<protein>
    <recommendedName>
        <fullName evidence="10">PHD-type domain-containing protein</fullName>
    </recommendedName>
</protein>
<comment type="caution">
    <text evidence="11">The sequence shown here is derived from an EMBL/GenBank/DDBJ whole genome shotgun (WGS) entry which is preliminary data.</text>
</comment>
<dbReference type="InterPro" id="IPR043145">
    <property type="entry name" value="Znf_ZZ_sf"/>
</dbReference>
<evidence type="ECO:0000256" key="2">
    <source>
        <dbReference type="ARBA" id="ARBA00022723"/>
    </source>
</evidence>
<dbReference type="PANTHER" id="PTHR13763">
    <property type="entry name" value="BREAST CANCER TYPE 1 SUSCEPTIBILITY PROTEIN BRCA1"/>
    <property type="match status" value="1"/>
</dbReference>
<evidence type="ECO:0000256" key="7">
    <source>
        <dbReference type="ARBA" id="ARBA00023204"/>
    </source>
</evidence>
<dbReference type="GO" id="GO:0045944">
    <property type="term" value="P:positive regulation of transcription by RNA polymerase II"/>
    <property type="evidence" value="ECO:0007669"/>
    <property type="project" value="TreeGrafter"/>
</dbReference>
<feature type="region of interest" description="Disordered" evidence="9">
    <location>
        <begin position="896"/>
        <end position="918"/>
    </location>
</feature>
<name>A0A8H7R5D8_9FUNG</name>
<dbReference type="InterPro" id="IPR013083">
    <property type="entry name" value="Znf_RING/FYVE/PHD"/>
</dbReference>
<sequence>MNFLDKETREYRRNAEVVPVQEIDNNKKKKKFGNFMGKLLLQSVNSVNKPIPKVTKEKTLKQQVLTEEPFARLFRIRKNRNDQHQEVGEPTDEIKICLKSACQSPEQRSNDTNGKIDLSDCRLGQDKKTRWDINSTSEISNESPCGDLLLPWIKHEVQFDNEDVDMDKSDDDSHSFSESLQSDDDVLGPWIELGLVESKDYSKKKDPVKYPDCQDCIKINENRQPLEPGSSCTRCSLQWQCLIQKLITAMSEAPVATVKKKYKKQSKITIGRNVKEHQLADDAVSVQGTISSNKKVTTPKKASRKYTKPVIPPTKSRHSQKTNCKIMASKKIANTTIIESPKKKIESGPVKMSHFTTGAFMTRKTVRTLADPEHGFYPNTHGFVYGQNVEVLNINGYWYPGTLQMMDKGKVKVVYDDWDDQDEWIIMGSRRLRASTQNDNPTLESQKTKNDSIASETIDVIHFEDGDDENPWTDINKLQSPSNEAEMRLKAPNIPTTCAKADDDYVNSTLDKDPSQIFNDNEVFMTRSMARGLVDEHGFKPNSFGYRRNRAVSITFYSKQNGNRKMRQESVGYLREMHQNQVRVWYPDLHQSEWIPVGSRRLRVMTEEEEKNILSNSSIDFSVQEVPPTVNTLKGKEKEDTTASIMPLNKNTNIPRVNYLKKINDNVPTPNIIETTNKKGAKAKQKKAIQDEEICRIQKVAPLSGKCTTSDSVEKGTTAASVVKSAKEITSDDNVATNNEFLTTGAFATRRAMRQLKDKNGFTPNPYGYTNGLAVEVLNTRSGKTKFWECGKLVAMRPGHVRVHYEGWADIYDEWIMVGSRRIRVSNSVELEKQSEDGAFDIKKGLRSNDLLVAESNPELMDESKRNHKHQIVRPQDYQDLGMLVNIEELAVKEAQKKERRGKKNPQDETAGPIPTDVLDNISTLSEVEEGEYLPELQNPAPKNFKKKTQRLSTKKKHQVVASNCTTSCANNPLQSDNDDSPANNKQIISLRLAQAEASKNYKFVANVYGYDYMQHVTVLHLDKKLYEGRLVSMHKNKVKIHYCGWLDSFDEYITLGSRRLQAIENDHEVQCIEPNYQQRYEQILTEKAQMTSEDATTSLENIATTSTQPLINRFSRKRLTLDDIDSESEFKESDIEYHKDRTDANTEETDTWKVYCNQCSVVIKQFRYYCTYCETPSVGHDYQSFELCLRCFDQNFPFWHEHPRSSFAIQAVIDTEIGPRPIKGELITVWEEDILEMPPNKDETIIGINNEPTTRVLGTEEAESGNDNTANTIETENLHICSSDKVHIEEIEPLNNRIIAGNDIEDGAVEASKVFTGNIPIDTDQGYKYLKRWKRRKLCAFCNDDDDTSKELGSFIGPFVIATFNKNGVEKKRSFWAHDSCARYSPEVFCTPEGKWYNVTLALRRGRGMRCHGCKEKGATIGCFESKCNKSFHLPCSQKPVSYFKNGVIFWCGIHEAYYNKKDTYVNIFNCDGCNKKLVDESWFTCVPCASSYFSSFDLCSECYENFPADHDHNEDEFEETSFAILKEMEAQKATEAARAKEDIRAANAKKKKKPLFPRRRRKLADGSTPVSCCYCGTYDADTWRKGYDGGVIMCNPCFELALLIDNDGRPGEENMPLVIDNNTIEFDKKQNQQHKYVASIEDYSHKPYLTRDTLSATKFSDSSTGQRLASYEPQPNQLFSLTFDSTYFDIPGRAPRWATHSGTDYHGTWLPQTVRRAILKYTSKDERVLSNFLGRGTDAIECFLLQRRCCGVDINPAAVALSQRNCCFEIPPGLTSAEYRPIVAQADSRNLSGSLFADESYHHILSHPPYKDCVAYSTHLEGDLSRFTSVEDFKKEYTKVVKESWRLLKMDRRLTLGIGDNREHCFYIPVGFHLIRLYIDQGFELEELVIKRQRYCSAFGLGTYLCVQFDFLVFTHEFIATFKKVPKENTDKMAISKDNESDVLEMNRTMHGVPSSAIMRKSVVMGTVWVFKPTEEYRFEKLCISRMVERFGKDDGNWEHIELLLEVSNVFDKEYACTRFSKKKKTLKESHNPYVKRQVCCAIPAEKEETPTIGDDNPLSEYEQQRLSRIEENNKTLLKLGLISELSEESDDVIHYETMMNKAAYEGGDLVLMITCHRSDLLPDKINSYRRSIVNLAIEATSKLAPKGMFIVGTQDIRDSYTGKLWPMTMLILEDIEKEVGRNTIKLKEMVVTVPDGYSKDRKRDFVEVEVVEEEEEDVIDIETVNHDYVPIVHAVYLIFQKF</sequence>
<proteinExistence type="predicted"/>
<keyword evidence="8" id="KW-0539">Nucleus</keyword>
<evidence type="ECO:0000313" key="12">
    <source>
        <dbReference type="Proteomes" id="UP000603453"/>
    </source>
</evidence>
<dbReference type="GO" id="GO:0005634">
    <property type="term" value="C:nucleus"/>
    <property type="evidence" value="ECO:0007669"/>
    <property type="project" value="UniProtKB-SubCell"/>
</dbReference>
<evidence type="ECO:0000259" key="10">
    <source>
        <dbReference type="PROSITE" id="PS51805"/>
    </source>
</evidence>
<dbReference type="GO" id="GO:0008270">
    <property type="term" value="F:zinc ion binding"/>
    <property type="evidence" value="ECO:0007669"/>
    <property type="project" value="UniProtKB-KW"/>
</dbReference>
<dbReference type="InterPro" id="IPR029063">
    <property type="entry name" value="SAM-dependent_MTases_sf"/>
</dbReference>
<dbReference type="Pfam" id="PF13771">
    <property type="entry name" value="zf-HC5HC2H"/>
    <property type="match status" value="1"/>
</dbReference>
<dbReference type="Gene3D" id="3.30.60.90">
    <property type="match status" value="2"/>
</dbReference>
<dbReference type="Gene3D" id="3.30.40.10">
    <property type="entry name" value="Zinc/RING finger domain, C3HC4 (zinc finger)"/>
    <property type="match status" value="1"/>
</dbReference>
<keyword evidence="3" id="KW-0677">Repeat</keyword>
<keyword evidence="5" id="KW-0863">Zinc-finger</keyword>